<evidence type="ECO:0000313" key="2">
    <source>
        <dbReference type="EMBL" id="CEL03149.1"/>
    </source>
</evidence>
<name>A0A0U5FWY9_ASPCI</name>
<dbReference type="InterPro" id="IPR002575">
    <property type="entry name" value="Aminoglycoside_PTrfase"/>
</dbReference>
<dbReference type="OrthoDB" id="25129at2759"/>
<dbReference type="Pfam" id="PF01636">
    <property type="entry name" value="APH"/>
    <property type="match status" value="1"/>
</dbReference>
<keyword evidence="3" id="KW-1185">Reference proteome</keyword>
<gene>
    <name evidence="2" type="ORF">ASPCAL04306</name>
</gene>
<evidence type="ECO:0000259" key="1">
    <source>
        <dbReference type="Pfam" id="PF01636"/>
    </source>
</evidence>
<protein>
    <recommendedName>
        <fullName evidence="1">Aminoglycoside phosphotransferase domain-containing protein</fullName>
    </recommendedName>
</protein>
<proteinExistence type="predicted"/>
<dbReference type="OMA" id="NRCITER"/>
<dbReference type="Proteomes" id="UP000054771">
    <property type="component" value="Unassembled WGS sequence"/>
</dbReference>
<dbReference type="STRING" id="454130.A0A0U5FWY9"/>
<dbReference type="Gene3D" id="3.90.1200.10">
    <property type="match status" value="1"/>
</dbReference>
<accession>A0A0U5FWY9</accession>
<evidence type="ECO:0000313" key="3">
    <source>
        <dbReference type="Proteomes" id="UP000054771"/>
    </source>
</evidence>
<feature type="domain" description="Aminoglycoside phosphotransferase" evidence="1">
    <location>
        <begin position="89"/>
        <end position="271"/>
    </location>
</feature>
<dbReference type="InterPro" id="IPR011009">
    <property type="entry name" value="Kinase-like_dom_sf"/>
</dbReference>
<dbReference type="EMBL" id="CDMC01000003">
    <property type="protein sequence ID" value="CEL03149.1"/>
    <property type="molecule type" value="Genomic_DNA"/>
</dbReference>
<dbReference type="AlphaFoldDB" id="A0A0U5FWY9"/>
<sequence>MEKPADTSGDILHSLQDTPYACSSVEELCGGSGNATYRGKLSKSLHDGADTVIIKHCEETCPKVPHLALSTNRCITEREILTAIQESPAGRVSHKDVVVKCPRIHHYIPHEKTLILEDFPHDSTLHDWLSNTDADRDATTLAALGEALGTWLMRFHVWSESAAGSLSGAVLANTNSTGKDLNRTKLQAVKRQCDDKKVRDYAADLLSSAPKPGDVVVHGEFSTRNILIQSSLNNPDRPPNCSLAIIGWETACYDLFTRDVASMIAGLYMQKHFSGSESAMTVLQAFVANYPALSEEEAYRTVAQVGENLFHWGAYAPETHTEEQVQTIVEYGKALIIMGMEEDREGVLGTFLRCLLEPAARLDV</sequence>
<dbReference type="Gene3D" id="3.30.200.20">
    <property type="entry name" value="Phosphorylase Kinase, domain 1"/>
    <property type="match status" value="1"/>
</dbReference>
<organism evidence="2 3">
    <name type="scientific">Aspergillus calidoustus</name>
    <dbReference type="NCBI Taxonomy" id="454130"/>
    <lineage>
        <taxon>Eukaryota</taxon>
        <taxon>Fungi</taxon>
        <taxon>Dikarya</taxon>
        <taxon>Ascomycota</taxon>
        <taxon>Pezizomycotina</taxon>
        <taxon>Eurotiomycetes</taxon>
        <taxon>Eurotiomycetidae</taxon>
        <taxon>Eurotiales</taxon>
        <taxon>Aspergillaceae</taxon>
        <taxon>Aspergillus</taxon>
        <taxon>Aspergillus subgen. Nidulantes</taxon>
    </lineage>
</organism>
<reference evidence="3" key="1">
    <citation type="journal article" date="2016" name="Genome Announc.">
        <title>Draft genome sequences of fungus Aspergillus calidoustus.</title>
        <authorList>
            <person name="Horn F."/>
            <person name="Linde J."/>
            <person name="Mattern D.J."/>
            <person name="Walther G."/>
            <person name="Guthke R."/>
            <person name="Scherlach K."/>
            <person name="Martin K."/>
            <person name="Brakhage A.A."/>
            <person name="Petzke L."/>
            <person name="Valiante V."/>
        </authorList>
    </citation>
    <scope>NUCLEOTIDE SEQUENCE [LARGE SCALE GENOMIC DNA]</scope>
    <source>
        <strain evidence="3">SF006504</strain>
    </source>
</reference>
<dbReference type="SUPFAM" id="SSF56112">
    <property type="entry name" value="Protein kinase-like (PK-like)"/>
    <property type="match status" value="1"/>
</dbReference>